<evidence type="ECO:0000256" key="3">
    <source>
        <dbReference type="ARBA" id="ARBA00023110"/>
    </source>
</evidence>
<protein>
    <recommendedName>
        <fullName evidence="2">peptidylprolyl isomerase</fullName>
        <ecNumber evidence="2">5.2.1.8</ecNumber>
    </recommendedName>
</protein>
<evidence type="ECO:0000313" key="8">
    <source>
        <dbReference type="EMBL" id="RYB94948.1"/>
    </source>
</evidence>
<dbReference type="InterPro" id="IPR002130">
    <property type="entry name" value="Cyclophilin-type_PPIase_dom"/>
</dbReference>
<dbReference type="PANTHER" id="PTHR45625:SF4">
    <property type="entry name" value="PEPTIDYLPROLYL ISOMERASE DOMAIN AND WD REPEAT-CONTAINING PROTEIN 1"/>
    <property type="match status" value="1"/>
</dbReference>
<reference evidence="8 9" key="1">
    <citation type="submission" date="2019-01" db="EMBL/GenBank/DDBJ databases">
        <title>Novel species of Nocardioides.</title>
        <authorList>
            <person name="Liu Q."/>
            <person name="Xin Y.-H."/>
        </authorList>
    </citation>
    <scope>NUCLEOTIDE SEQUENCE [LARGE SCALE GENOMIC DNA]</scope>
    <source>
        <strain evidence="8 9">CGMCC 4.6882</strain>
    </source>
</reference>
<keyword evidence="6" id="KW-1133">Transmembrane helix</keyword>
<dbReference type="Gene3D" id="2.40.100.10">
    <property type="entry name" value="Cyclophilin-like"/>
    <property type="match status" value="1"/>
</dbReference>
<feature type="transmembrane region" description="Helical" evidence="6">
    <location>
        <begin position="34"/>
        <end position="55"/>
    </location>
</feature>
<dbReference type="Pfam" id="PF00160">
    <property type="entry name" value="Pro_isomerase"/>
    <property type="match status" value="1"/>
</dbReference>
<gene>
    <name evidence="8" type="ORF">EUA93_11690</name>
</gene>
<evidence type="ECO:0000313" key="9">
    <source>
        <dbReference type="Proteomes" id="UP000294071"/>
    </source>
</evidence>
<feature type="domain" description="PPIase cyclophilin-type" evidence="7">
    <location>
        <begin position="165"/>
        <end position="317"/>
    </location>
</feature>
<dbReference type="InterPro" id="IPR044666">
    <property type="entry name" value="Cyclophilin_A-like"/>
</dbReference>
<keyword evidence="4 8" id="KW-0413">Isomerase</keyword>
<proteinExistence type="predicted"/>
<dbReference type="OrthoDB" id="5507614at2"/>
<dbReference type="PANTHER" id="PTHR45625">
    <property type="entry name" value="PEPTIDYL-PROLYL CIS-TRANS ISOMERASE-RELATED"/>
    <property type="match status" value="1"/>
</dbReference>
<keyword evidence="3" id="KW-0697">Rotamase</keyword>
<comment type="function">
    <text evidence="1">PPIases accelerate the folding of proteins. It catalyzes the cis-trans isomerization of proline imidic peptide bonds in oligopeptides.</text>
</comment>
<evidence type="ECO:0000256" key="4">
    <source>
        <dbReference type="ARBA" id="ARBA00023235"/>
    </source>
</evidence>
<evidence type="ECO:0000256" key="1">
    <source>
        <dbReference type="ARBA" id="ARBA00002388"/>
    </source>
</evidence>
<evidence type="ECO:0000256" key="2">
    <source>
        <dbReference type="ARBA" id="ARBA00013194"/>
    </source>
</evidence>
<dbReference type="EMBL" id="SDWT01000001">
    <property type="protein sequence ID" value="RYB94948.1"/>
    <property type="molecule type" value="Genomic_DNA"/>
</dbReference>
<dbReference type="PROSITE" id="PS50072">
    <property type="entry name" value="CSA_PPIASE_2"/>
    <property type="match status" value="1"/>
</dbReference>
<keyword evidence="6" id="KW-0472">Membrane</keyword>
<dbReference type="InterPro" id="IPR029000">
    <property type="entry name" value="Cyclophilin-like_dom_sf"/>
</dbReference>
<sequence length="317" mass="33679">MSSNKQRKSRQDAERQQLEREQQRLAAVRRRRTALLSILSAVVGVVVVVGLLAILTRGGDEPDEGTQPPQVQDTSMLEEEAAGEAQGAAVNEAMAAGEVVAEDFTVEPGTAVDSGIKPPRDDRPVACGAKAPANARATRPRFPGGPAQVLEGGVDYVARITTSCGPIVIDLLEKDAPVAVNSFVFLARQGFYDGLEVFRDYGAIAAVEAGSGDNTVGWDAGYQLPDELDLAEREGYPVGTVTTAGLGQPYTAGSGFFIAYGKEFDSGFATNRVQTSFGRVLSGMDVIATMTAMERLGMGGESFAKRLFLEKVVIEER</sequence>
<feature type="compositionally biased region" description="Basic and acidic residues" evidence="5">
    <location>
        <begin position="9"/>
        <end position="21"/>
    </location>
</feature>
<dbReference type="GO" id="GO:0003755">
    <property type="term" value="F:peptidyl-prolyl cis-trans isomerase activity"/>
    <property type="evidence" value="ECO:0007669"/>
    <property type="project" value="UniProtKB-KW"/>
</dbReference>
<name>A0A4Q2S0G9_9ACTN</name>
<evidence type="ECO:0000256" key="6">
    <source>
        <dbReference type="SAM" id="Phobius"/>
    </source>
</evidence>
<dbReference type="SUPFAM" id="SSF50891">
    <property type="entry name" value="Cyclophilin-like"/>
    <property type="match status" value="1"/>
</dbReference>
<organism evidence="8 9">
    <name type="scientific">Nocardioides oleivorans</name>
    <dbReference type="NCBI Taxonomy" id="273676"/>
    <lineage>
        <taxon>Bacteria</taxon>
        <taxon>Bacillati</taxon>
        <taxon>Actinomycetota</taxon>
        <taxon>Actinomycetes</taxon>
        <taxon>Propionibacteriales</taxon>
        <taxon>Nocardioidaceae</taxon>
        <taxon>Nocardioides</taxon>
    </lineage>
</organism>
<accession>A0A4Q2S0G9</accession>
<dbReference type="AlphaFoldDB" id="A0A4Q2S0G9"/>
<comment type="caution">
    <text evidence="8">The sequence shown here is derived from an EMBL/GenBank/DDBJ whole genome shotgun (WGS) entry which is preliminary data.</text>
</comment>
<keyword evidence="9" id="KW-1185">Reference proteome</keyword>
<dbReference type="RefSeq" id="WP_129400292.1">
    <property type="nucleotide sequence ID" value="NZ_SDWT01000001.1"/>
</dbReference>
<dbReference type="Proteomes" id="UP000294071">
    <property type="component" value="Unassembled WGS sequence"/>
</dbReference>
<dbReference type="EC" id="5.2.1.8" evidence="2"/>
<evidence type="ECO:0000259" key="7">
    <source>
        <dbReference type="PROSITE" id="PS50072"/>
    </source>
</evidence>
<keyword evidence="6" id="KW-0812">Transmembrane</keyword>
<evidence type="ECO:0000256" key="5">
    <source>
        <dbReference type="SAM" id="MobiDB-lite"/>
    </source>
</evidence>
<feature type="region of interest" description="Disordered" evidence="5">
    <location>
        <begin position="1"/>
        <end position="21"/>
    </location>
</feature>